<evidence type="ECO:0000313" key="1">
    <source>
        <dbReference type="EMBL" id="KAK4012148.1"/>
    </source>
</evidence>
<evidence type="ECO:0000313" key="2">
    <source>
        <dbReference type="Proteomes" id="UP001234178"/>
    </source>
</evidence>
<reference evidence="1 2" key="1">
    <citation type="journal article" date="2023" name="Nucleic Acids Res.">
        <title>The hologenome of Daphnia magna reveals possible DNA methylation and microbiome-mediated evolution of the host genome.</title>
        <authorList>
            <person name="Chaturvedi A."/>
            <person name="Li X."/>
            <person name="Dhandapani V."/>
            <person name="Marshall H."/>
            <person name="Kissane S."/>
            <person name="Cuenca-Cambronero M."/>
            <person name="Asole G."/>
            <person name="Calvet F."/>
            <person name="Ruiz-Romero M."/>
            <person name="Marangio P."/>
            <person name="Guigo R."/>
            <person name="Rago D."/>
            <person name="Mirbahai L."/>
            <person name="Eastwood N."/>
            <person name="Colbourne J.K."/>
            <person name="Zhou J."/>
            <person name="Mallon E."/>
            <person name="Orsini L."/>
        </authorList>
    </citation>
    <scope>NUCLEOTIDE SEQUENCE [LARGE SCALE GENOMIC DNA]</scope>
    <source>
        <strain evidence="1">LRV0_1</strain>
    </source>
</reference>
<name>A0ABQ9ZGU2_9CRUS</name>
<comment type="caution">
    <text evidence="1">The sequence shown here is derived from an EMBL/GenBank/DDBJ whole genome shotgun (WGS) entry which is preliminary data.</text>
</comment>
<dbReference type="Proteomes" id="UP001234178">
    <property type="component" value="Unassembled WGS sequence"/>
</dbReference>
<sequence>MIWSKQQQDGNEEKKTIFFKTHSTCILEPPVVPAHPRAAGASALLPLATYKYVINPLCA</sequence>
<organism evidence="1 2">
    <name type="scientific">Daphnia magna</name>
    <dbReference type="NCBI Taxonomy" id="35525"/>
    <lineage>
        <taxon>Eukaryota</taxon>
        <taxon>Metazoa</taxon>
        <taxon>Ecdysozoa</taxon>
        <taxon>Arthropoda</taxon>
        <taxon>Crustacea</taxon>
        <taxon>Branchiopoda</taxon>
        <taxon>Diplostraca</taxon>
        <taxon>Cladocera</taxon>
        <taxon>Anomopoda</taxon>
        <taxon>Daphniidae</taxon>
        <taxon>Daphnia</taxon>
    </lineage>
</organism>
<gene>
    <name evidence="1" type="ORF">OUZ56_021247</name>
</gene>
<protein>
    <submittedName>
        <fullName evidence="1">Uncharacterized protein</fullName>
    </submittedName>
</protein>
<dbReference type="EMBL" id="JAOYFB010000003">
    <property type="protein sequence ID" value="KAK4012148.1"/>
    <property type="molecule type" value="Genomic_DNA"/>
</dbReference>
<accession>A0ABQ9ZGU2</accession>
<keyword evidence="2" id="KW-1185">Reference proteome</keyword>
<proteinExistence type="predicted"/>